<dbReference type="EMBL" id="MFLJ01000012">
    <property type="protein sequence ID" value="OGG64734.1"/>
    <property type="molecule type" value="Genomic_DNA"/>
</dbReference>
<organism evidence="1 2">
    <name type="scientific">Candidatus Kaiserbacteria bacterium RIFCSPHIGHO2_02_FULL_55_17</name>
    <dbReference type="NCBI Taxonomy" id="1798496"/>
    <lineage>
        <taxon>Bacteria</taxon>
        <taxon>Candidatus Kaiseribacteriota</taxon>
    </lineage>
</organism>
<name>A0A1F6DTH6_9BACT</name>
<dbReference type="STRING" id="1798496.A3C94_03270"/>
<evidence type="ECO:0000313" key="1">
    <source>
        <dbReference type="EMBL" id="OGG64734.1"/>
    </source>
</evidence>
<reference evidence="1 2" key="1">
    <citation type="journal article" date="2016" name="Nat. Commun.">
        <title>Thousands of microbial genomes shed light on interconnected biogeochemical processes in an aquifer system.</title>
        <authorList>
            <person name="Anantharaman K."/>
            <person name="Brown C.T."/>
            <person name="Hug L.A."/>
            <person name="Sharon I."/>
            <person name="Castelle C.J."/>
            <person name="Probst A.J."/>
            <person name="Thomas B.C."/>
            <person name="Singh A."/>
            <person name="Wilkins M.J."/>
            <person name="Karaoz U."/>
            <person name="Brodie E.L."/>
            <person name="Williams K.H."/>
            <person name="Hubbard S.S."/>
            <person name="Banfield J.F."/>
        </authorList>
    </citation>
    <scope>NUCLEOTIDE SEQUENCE [LARGE SCALE GENOMIC DNA]</scope>
</reference>
<dbReference type="Proteomes" id="UP000177232">
    <property type="component" value="Unassembled WGS sequence"/>
</dbReference>
<gene>
    <name evidence="1" type="ORF">A3C94_03270</name>
</gene>
<dbReference type="AlphaFoldDB" id="A0A1F6DTH6"/>
<comment type="caution">
    <text evidence="1">The sequence shown here is derived from an EMBL/GenBank/DDBJ whole genome shotgun (WGS) entry which is preliminary data.</text>
</comment>
<sequence>MAASAAPFTNDDVIEMYKNGVDEDTIIQAVTEAPETAFDMSGKGISALSAAKASKRVRDTMYARLKAAPSSSSGSSAAVAVANSDGSCPVAIEGGLALFAGGKIVPLRYKVADDPENLSALSSITKMFGGTGKGGITLILQDSKSETRITDAQPYVEVLFPAGQRPDTFLKLARLMHDANSRRTLKVNVETSYQGDAVIFDPNALVEYKMDRIITHCNWRGKTWDKYRLTPAVPLEKGEYGFVHGKNVYEFAVD</sequence>
<evidence type="ECO:0000313" key="2">
    <source>
        <dbReference type="Proteomes" id="UP000177232"/>
    </source>
</evidence>
<proteinExistence type="predicted"/>
<protein>
    <submittedName>
        <fullName evidence="1">Uncharacterized protein</fullName>
    </submittedName>
</protein>
<accession>A0A1F6DTH6</accession>